<reference evidence="14" key="2">
    <citation type="submission" date="2021-09" db="EMBL/GenBank/DDBJ databases">
        <authorList>
            <person name="Gilroy R."/>
        </authorList>
    </citation>
    <scope>NUCLEOTIDE SEQUENCE</scope>
    <source>
        <strain evidence="14">ChiBcolR7-4860</strain>
    </source>
</reference>
<evidence type="ECO:0000256" key="7">
    <source>
        <dbReference type="ARBA" id="ARBA00022777"/>
    </source>
</evidence>
<dbReference type="GO" id="GO:0000155">
    <property type="term" value="F:phosphorelay sensor kinase activity"/>
    <property type="evidence" value="ECO:0007669"/>
    <property type="project" value="InterPro"/>
</dbReference>
<comment type="catalytic activity">
    <reaction evidence="1">
        <text>ATP + protein L-histidine = ADP + protein N-phospho-L-histidine.</text>
        <dbReference type="EC" id="2.7.13.3"/>
    </reaction>
</comment>
<evidence type="ECO:0000256" key="11">
    <source>
        <dbReference type="SAM" id="MobiDB-lite"/>
    </source>
</evidence>
<feature type="domain" description="Histidine kinase" evidence="13">
    <location>
        <begin position="191"/>
        <end position="407"/>
    </location>
</feature>
<keyword evidence="9" id="KW-0902">Two-component regulatory system</keyword>
<organism evidence="14 15">
    <name type="scientific">Bifidobacterium pullorum subsp. gallinarum</name>
    <dbReference type="NCBI Taxonomy" id="78344"/>
    <lineage>
        <taxon>Bacteria</taxon>
        <taxon>Bacillati</taxon>
        <taxon>Actinomycetota</taxon>
        <taxon>Actinomycetes</taxon>
        <taxon>Bifidobacteriales</taxon>
        <taxon>Bifidobacteriaceae</taxon>
        <taxon>Bifidobacterium</taxon>
    </lineage>
</organism>
<proteinExistence type="predicted"/>
<dbReference type="InterPro" id="IPR005467">
    <property type="entry name" value="His_kinase_dom"/>
</dbReference>
<dbReference type="RefSeq" id="WP_278711576.1">
    <property type="nucleotide sequence ID" value="NZ_DYUX01000025.1"/>
</dbReference>
<dbReference type="Proteomes" id="UP000786560">
    <property type="component" value="Unassembled WGS sequence"/>
</dbReference>
<evidence type="ECO:0000256" key="9">
    <source>
        <dbReference type="ARBA" id="ARBA00023012"/>
    </source>
</evidence>
<gene>
    <name evidence="14" type="ORF">K8U73_07470</name>
</gene>
<keyword evidence="8" id="KW-0067">ATP-binding</keyword>
<evidence type="ECO:0000256" key="3">
    <source>
        <dbReference type="ARBA" id="ARBA00012438"/>
    </source>
</evidence>
<dbReference type="InterPro" id="IPR036890">
    <property type="entry name" value="HATPase_C_sf"/>
</dbReference>
<keyword evidence="12" id="KW-1133">Transmembrane helix</keyword>
<feature type="compositionally biased region" description="Polar residues" evidence="11">
    <location>
        <begin position="7"/>
        <end position="20"/>
    </location>
</feature>
<evidence type="ECO:0000259" key="13">
    <source>
        <dbReference type="PROSITE" id="PS50109"/>
    </source>
</evidence>
<dbReference type="CDD" id="cd00075">
    <property type="entry name" value="HATPase"/>
    <property type="match status" value="1"/>
</dbReference>
<evidence type="ECO:0000256" key="12">
    <source>
        <dbReference type="SAM" id="Phobius"/>
    </source>
</evidence>
<evidence type="ECO:0000256" key="2">
    <source>
        <dbReference type="ARBA" id="ARBA00004236"/>
    </source>
</evidence>
<keyword evidence="5" id="KW-0808">Transferase</keyword>
<dbReference type="PRINTS" id="PR00344">
    <property type="entry name" value="BCTRLSENSOR"/>
</dbReference>
<reference evidence="14" key="1">
    <citation type="journal article" date="2021" name="PeerJ">
        <title>Extensive microbial diversity within the chicken gut microbiome revealed by metagenomics and culture.</title>
        <authorList>
            <person name="Gilroy R."/>
            <person name="Ravi A."/>
            <person name="Getino M."/>
            <person name="Pursley I."/>
            <person name="Horton D.L."/>
            <person name="Alikhan N.F."/>
            <person name="Baker D."/>
            <person name="Gharbi K."/>
            <person name="Hall N."/>
            <person name="Watson M."/>
            <person name="Adriaenssens E.M."/>
            <person name="Foster-Nyarko E."/>
            <person name="Jarju S."/>
            <person name="Secka A."/>
            <person name="Antonio M."/>
            <person name="Oren A."/>
            <person name="Chaudhuri R.R."/>
            <person name="La Ragione R."/>
            <person name="Hildebrand F."/>
            <person name="Pallen M.J."/>
        </authorList>
    </citation>
    <scope>NUCLEOTIDE SEQUENCE</scope>
    <source>
        <strain evidence="14">ChiBcolR7-4860</strain>
    </source>
</reference>
<dbReference type="FunFam" id="3.30.565.10:FF:000006">
    <property type="entry name" value="Sensor histidine kinase WalK"/>
    <property type="match status" value="1"/>
</dbReference>
<dbReference type="GO" id="GO:0000156">
    <property type="term" value="F:phosphorelay response regulator activity"/>
    <property type="evidence" value="ECO:0007669"/>
    <property type="project" value="TreeGrafter"/>
</dbReference>
<dbReference type="EMBL" id="DYUX01000025">
    <property type="protein sequence ID" value="HJG42202.1"/>
    <property type="molecule type" value="Genomic_DNA"/>
</dbReference>
<accession>A0A921IXU3</accession>
<dbReference type="EC" id="2.7.13.3" evidence="3"/>
<feature type="region of interest" description="Disordered" evidence="11">
    <location>
        <begin position="1"/>
        <end position="40"/>
    </location>
</feature>
<dbReference type="SUPFAM" id="SSF55874">
    <property type="entry name" value="ATPase domain of HSP90 chaperone/DNA topoisomerase II/histidine kinase"/>
    <property type="match status" value="1"/>
</dbReference>
<protein>
    <recommendedName>
        <fullName evidence="10">Sensor-like histidine kinase SenX3</fullName>
        <ecNumber evidence="3">2.7.13.3</ecNumber>
    </recommendedName>
</protein>
<dbReference type="PROSITE" id="PS50109">
    <property type="entry name" value="HIS_KIN"/>
    <property type="match status" value="1"/>
</dbReference>
<dbReference type="InterPro" id="IPR003594">
    <property type="entry name" value="HATPase_dom"/>
</dbReference>
<dbReference type="InterPro" id="IPR036097">
    <property type="entry name" value="HisK_dim/P_sf"/>
</dbReference>
<dbReference type="Pfam" id="PF02518">
    <property type="entry name" value="HATPase_c"/>
    <property type="match status" value="1"/>
</dbReference>
<dbReference type="PANTHER" id="PTHR42878">
    <property type="entry name" value="TWO-COMPONENT HISTIDINE KINASE"/>
    <property type="match status" value="1"/>
</dbReference>
<sequence>MIDRDSSTPSGASDTGSATTAEARGGGAPIPDVAKPEHRRRRGAGGRFAFILALRMLGALGLGLTAVLLLRLMWNADAIATWLTDVWYVDWESAVYIIQGMRNLAPAVAVLVFALVFVLGYLLIVRPYVIRIFSTLTDGITRLLADDGRTSELPDELDDVAVALGEVRRRLDRRTFEARMAEQRKNDLVMYLAHDIRTPMTSVVGYLSLLDEARDMPEEQRRRYTHIALDKAQRLDALVDEFFDITRFNLSNVPLEVGPVDVSLLMAQMVEEFHPQLEAHGNTVQLHMSDALTITADAEKLARVFNNLMKNAIAYSERGSVITVEGTADEATARIAISDHGRTIPARKLDMLFDKFYRLDASRSSADGGAGLGLSIARQITEAHGGSITASSADGVTTFTVTLPATA</sequence>
<keyword evidence="7 14" id="KW-0418">Kinase</keyword>
<keyword evidence="4" id="KW-0597">Phosphoprotein</keyword>
<evidence type="ECO:0000256" key="4">
    <source>
        <dbReference type="ARBA" id="ARBA00022553"/>
    </source>
</evidence>
<dbReference type="Pfam" id="PF00512">
    <property type="entry name" value="HisKA"/>
    <property type="match status" value="1"/>
</dbReference>
<feature type="transmembrane region" description="Helical" evidence="12">
    <location>
        <begin position="48"/>
        <end position="74"/>
    </location>
</feature>
<keyword evidence="12" id="KW-0812">Transmembrane</keyword>
<comment type="caution">
    <text evidence="14">The sequence shown here is derived from an EMBL/GenBank/DDBJ whole genome shotgun (WGS) entry which is preliminary data.</text>
</comment>
<evidence type="ECO:0000256" key="6">
    <source>
        <dbReference type="ARBA" id="ARBA00022741"/>
    </source>
</evidence>
<evidence type="ECO:0000256" key="8">
    <source>
        <dbReference type="ARBA" id="ARBA00022840"/>
    </source>
</evidence>
<dbReference type="Gene3D" id="3.30.565.10">
    <property type="entry name" value="Histidine kinase-like ATPase, C-terminal domain"/>
    <property type="match status" value="1"/>
</dbReference>
<dbReference type="CDD" id="cd00082">
    <property type="entry name" value="HisKA"/>
    <property type="match status" value="1"/>
</dbReference>
<dbReference type="GO" id="GO:0007234">
    <property type="term" value="P:osmosensory signaling via phosphorelay pathway"/>
    <property type="evidence" value="ECO:0007669"/>
    <property type="project" value="TreeGrafter"/>
</dbReference>
<feature type="transmembrane region" description="Helical" evidence="12">
    <location>
        <begin position="104"/>
        <end position="124"/>
    </location>
</feature>
<dbReference type="GO" id="GO:0005886">
    <property type="term" value="C:plasma membrane"/>
    <property type="evidence" value="ECO:0007669"/>
    <property type="project" value="UniProtKB-SubCell"/>
</dbReference>
<dbReference type="SUPFAM" id="SSF47384">
    <property type="entry name" value="Homodimeric domain of signal transducing histidine kinase"/>
    <property type="match status" value="1"/>
</dbReference>
<dbReference type="SMART" id="SM00387">
    <property type="entry name" value="HATPase_c"/>
    <property type="match status" value="1"/>
</dbReference>
<dbReference type="Gene3D" id="1.10.287.130">
    <property type="match status" value="1"/>
</dbReference>
<dbReference type="InterPro" id="IPR004358">
    <property type="entry name" value="Sig_transdc_His_kin-like_C"/>
</dbReference>
<dbReference type="GO" id="GO:0030295">
    <property type="term" value="F:protein kinase activator activity"/>
    <property type="evidence" value="ECO:0007669"/>
    <property type="project" value="TreeGrafter"/>
</dbReference>
<name>A0A921IXU3_9BIFI</name>
<dbReference type="AlphaFoldDB" id="A0A921IXU3"/>
<evidence type="ECO:0000256" key="10">
    <source>
        <dbReference type="ARBA" id="ARBA00039401"/>
    </source>
</evidence>
<dbReference type="GO" id="GO:0005524">
    <property type="term" value="F:ATP binding"/>
    <property type="evidence" value="ECO:0007669"/>
    <property type="project" value="UniProtKB-KW"/>
</dbReference>
<evidence type="ECO:0000256" key="1">
    <source>
        <dbReference type="ARBA" id="ARBA00000085"/>
    </source>
</evidence>
<comment type="subcellular location">
    <subcellularLocation>
        <location evidence="2">Cell membrane</location>
    </subcellularLocation>
</comment>
<dbReference type="InterPro" id="IPR003661">
    <property type="entry name" value="HisK_dim/P_dom"/>
</dbReference>
<dbReference type="SMART" id="SM00388">
    <property type="entry name" value="HisKA"/>
    <property type="match status" value="1"/>
</dbReference>
<evidence type="ECO:0000313" key="14">
    <source>
        <dbReference type="EMBL" id="HJG42202.1"/>
    </source>
</evidence>
<keyword evidence="6" id="KW-0547">Nucleotide-binding</keyword>
<evidence type="ECO:0000256" key="5">
    <source>
        <dbReference type="ARBA" id="ARBA00022679"/>
    </source>
</evidence>
<keyword evidence="12" id="KW-0472">Membrane</keyword>
<dbReference type="InterPro" id="IPR050351">
    <property type="entry name" value="BphY/WalK/GraS-like"/>
</dbReference>
<dbReference type="PANTHER" id="PTHR42878:SF7">
    <property type="entry name" value="SENSOR HISTIDINE KINASE GLRK"/>
    <property type="match status" value="1"/>
</dbReference>
<evidence type="ECO:0000313" key="15">
    <source>
        <dbReference type="Proteomes" id="UP000786560"/>
    </source>
</evidence>